<evidence type="ECO:0000313" key="6">
    <source>
        <dbReference type="EnsemblMetazoa" id="GMOY007205-PA"/>
    </source>
</evidence>
<proteinExistence type="predicted"/>
<dbReference type="EMBL" id="CCAG010003127">
    <property type="status" value="NOT_ANNOTATED_CDS"/>
    <property type="molecule type" value="Genomic_DNA"/>
</dbReference>
<keyword evidence="3" id="KW-1133">Transmembrane helix</keyword>
<keyword evidence="4" id="KW-0472">Membrane</keyword>
<evidence type="ECO:0000256" key="3">
    <source>
        <dbReference type="ARBA" id="ARBA00022989"/>
    </source>
</evidence>
<organism evidence="6 7">
    <name type="scientific">Glossina morsitans morsitans</name>
    <name type="common">Savannah tsetse fly</name>
    <dbReference type="NCBI Taxonomy" id="37546"/>
    <lineage>
        <taxon>Eukaryota</taxon>
        <taxon>Metazoa</taxon>
        <taxon>Ecdysozoa</taxon>
        <taxon>Arthropoda</taxon>
        <taxon>Hexapoda</taxon>
        <taxon>Insecta</taxon>
        <taxon>Pterygota</taxon>
        <taxon>Neoptera</taxon>
        <taxon>Endopterygota</taxon>
        <taxon>Diptera</taxon>
        <taxon>Brachycera</taxon>
        <taxon>Muscomorpha</taxon>
        <taxon>Hippoboscoidea</taxon>
        <taxon>Glossinidae</taxon>
        <taxon>Glossina</taxon>
    </lineage>
</organism>
<dbReference type="AlphaFoldDB" id="A0A1B0G1P3"/>
<evidence type="ECO:0000256" key="1">
    <source>
        <dbReference type="ARBA" id="ARBA00004141"/>
    </source>
</evidence>
<dbReference type="Pfam" id="PF03619">
    <property type="entry name" value="Solute_trans_a"/>
    <property type="match status" value="1"/>
</dbReference>
<feature type="signal peptide" evidence="5">
    <location>
        <begin position="1"/>
        <end position="20"/>
    </location>
</feature>
<keyword evidence="7" id="KW-1185">Reference proteome</keyword>
<comment type="subcellular location">
    <subcellularLocation>
        <location evidence="1">Membrane</location>
        <topology evidence="1">Multi-pass membrane protein</topology>
    </subcellularLocation>
</comment>
<evidence type="ECO:0000256" key="2">
    <source>
        <dbReference type="ARBA" id="ARBA00022692"/>
    </source>
</evidence>
<keyword evidence="2" id="KW-0812">Transmembrane</keyword>
<dbReference type="Proteomes" id="UP000092444">
    <property type="component" value="Unassembled WGS sequence"/>
</dbReference>
<dbReference type="EnsemblMetazoa" id="GMOY007205-RA">
    <property type="protein sequence ID" value="GMOY007205-PA"/>
    <property type="gene ID" value="GMOY007205"/>
</dbReference>
<feature type="chain" id="PRO_5008407820" evidence="5">
    <location>
        <begin position="21"/>
        <end position="107"/>
    </location>
</feature>
<reference evidence="6" key="1">
    <citation type="submission" date="2020-05" db="UniProtKB">
        <authorList>
            <consortium name="EnsemblMetazoa"/>
        </authorList>
    </citation>
    <scope>IDENTIFICATION</scope>
    <source>
        <strain evidence="6">Yale</strain>
    </source>
</reference>
<dbReference type="STRING" id="37546.A0A1B0G1P3"/>
<name>A0A1B0G1P3_GLOMM</name>
<dbReference type="GO" id="GO:0016020">
    <property type="term" value="C:membrane"/>
    <property type="evidence" value="ECO:0007669"/>
    <property type="project" value="UniProtKB-SubCell"/>
</dbReference>
<accession>A0A1B0G1P3</accession>
<keyword evidence="5" id="KW-0732">Signal</keyword>
<sequence>MRNFLICIEMFLVAVAHVYSFPHHPFHINSPQYWNNPNHNWCRAFLSMMDISNIQKNASEHLDVVSSSKAMAQANRYGATDNLVSPVFEAEITNASPPRSHLAGAPA</sequence>
<evidence type="ECO:0000313" key="7">
    <source>
        <dbReference type="Proteomes" id="UP000092444"/>
    </source>
</evidence>
<dbReference type="InterPro" id="IPR005178">
    <property type="entry name" value="Ostalpha/TMEM184C"/>
</dbReference>
<protein>
    <submittedName>
        <fullName evidence="6">Uncharacterized protein</fullName>
    </submittedName>
</protein>
<dbReference type="VEuPathDB" id="VectorBase:GMOY007205"/>
<evidence type="ECO:0000256" key="4">
    <source>
        <dbReference type="ARBA" id="ARBA00023136"/>
    </source>
</evidence>
<evidence type="ECO:0000256" key="5">
    <source>
        <dbReference type="SAM" id="SignalP"/>
    </source>
</evidence>